<evidence type="ECO:0000259" key="1">
    <source>
        <dbReference type="Pfam" id="PF26078"/>
    </source>
</evidence>
<name>A0A1M4Y4B4_9GAMM</name>
<dbReference type="InterPro" id="IPR058530">
    <property type="entry name" value="Baseplate_J-like_C"/>
</dbReference>
<dbReference type="Pfam" id="PF26078">
    <property type="entry name" value="Baseplate_J_M"/>
    <property type="match status" value="1"/>
</dbReference>
<dbReference type="Pfam" id="PF26079">
    <property type="entry name" value="Baseplate_J_C"/>
    <property type="match status" value="1"/>
</dbReference>
<dbReference type="STRING" id="1121942.SAMN02745148_01571"/>
<dbReference type="EMBL" id="FQUJ01000006">
    <property type="protein sequence ID" value="SHF00322.1"/>
    <property type="molecule type" value="Genomic_DNA"/>
</dbReference>
<dbReference type="PANTHER" id="PTHR35862">
    <property type="entry name" value="FELS-2 PROPHAGE PROTEIN"/>
    <property type="match status" value="1"/>
</dbReference>
<accession>A0A1M4Y4B4</accession>
<dbReference type="InterPro" id="IPR052726">
    <property type="entry name" value="Phage_Baseplate_Hub"/>
</dbReference>
<dbReference type="AlphaFoldDB" id="A0A1M4Y4B4"/>
<proteinExistence type="predicted"/>
<feature type="domain" description="Baseplate J-like C-terminal" evidence="2">
    <location>
        <begin position="216"/>
        <end position="293"/>
    </location>
</feature>
<evidence type="ECO:0000313" key="3">
    <source>
        <dbReference type="EMBL" id="SHF00322.1"/>
    </source>
</evidence>
<protein>
    <submittedName>
        <fullName evidence="3">Phage-related baseplate assembly protein</fullName>
    </submittedName>
</protein>
<dbReference type="Proteomes" id="UP000184346">
    <property type="component" value="Unassembled WGS sequence"/>
</dbReference>
<evidence type="ECO:0000259" key="2">
    <source>
        <dbReference type="Pfam" id="PF26079"/>
    </source>
</evidence>
<feature type="domain" description="Baseplate J-like central" evidence="1">
    <location>
        <begin position="138"/>
        <end position="209"/>
    </location>
</feature>
<dbReference type="OrthoDB" id="9793802at2"/>
<organism evidence="3 4">
    <name type="scientific">Modicisalibacter ilicicola DSM 19980</name>
    <dbReference type="NCBI Taxonomy" id="1121942"/>
    <lineage>
        <taxon>Bacteria</taxon>
        <taxon>Pseudomonadati</taxon>
        <taxon>Pseudomonadota</taxon>
        <taxon>Gammaproteobacteria</taxon>
        <taxon>Oceanospirillales</taxon>
        <taxon>Halomonadaceae</taxon>
        <taxon>Modicisalibacter</taxon>
    </lineage>
</organism>
<sequence>MSNPIDLSRLPAPDVVESLDYETILAERKAALVALYPADEQDAIAALLEIESEPLTKLCQENAYRELHWRQRVNEAAKAVMLAFSRDSDLDQLSANYNVERLTIDPGDPDAVPPVPATYESDDDLRLRAQRAFEGLSVAGPRGAYIFHALSADGRVADATAISPAPAEALVTVLSRLGDGTASQDLLDTVTTALSAEDVRPVGDRLTVQSAAIVNYSVDATLYVYPGPEQEPILAAAESALEAYVTTQRRIGRDIRLSALYAVLHVEGVQRVELAAPLADVVLDETQAAHCTGTSVVIGGIDE</sequence>
<gene>
    <name evidence="3" type="ORF">SAMN02745148_01571</name>
</gene>
<keyword evidence="4" id="KW-1185">Reference proteome</keyword>
<dbReference type="InterPro" id="IPR014507">
    <property type="entry name" value="Baseplate_assembly_J_pred"/>
</dbReference>
<evidence type="ECO:0000313" key="4">
    <source>
        <dbReference type="Proteomes" id="UP000184346"/>
    </source>
</evidence>
<dbReference type="RefSeq" id="WP_072821486.1">
    <property type="nucleotide sequence ID" value="NZ_FQUJ01000006.1"/>
</dbReference>
<reference evidence="3 4" key="1">
    <citation type="submission" date="2016-11" db="EMBL/GenBank/DDBJ databases">
        <authorList>
            <person name="Jaros S."/>
            <person name="Januszkiewicz K."/>
            <person name="Wedrychowicz H."/>
        </authorList>
    </citation>
    <scope>NUCLEOTIDE SEQUENCE [LARGE SCALE GENOMIC DNA]</scope>
    <source>
        <strain evidence="3 4">DSM 19980</strain>
    </source>
</reference>
<dbReference type="PANTHER" id="PTHR35862:SF1">
    <property type="entry name" value="FELS-2 PROPHAGE PROTEIN"/>
    <property type="match status" value="1"/>
</dbReference>
<dbReference type="PIRSF" id="PIRSF020481">
    <property type="entry name" value="BAP"/>
    <property type="match status" value="1"/>
</dbReference>
<dbReference type="InterPro" id="IPR058531">
    <property type="entry name" value="Baseplate_J_M"/>
</dbReference>